<evidence type="ECO:0000313" key="2">
    <source>
        <dbReference type="EMBL" id="SVB02419.1"/>
    </source>
</evidence>
<name>A0A381UD63_9ZZZZ</name>
<gene>
    <name evidence="2" type="ORF">METZ01_LOCUS155273</name>
    <name evidence="1" type="ORF">METZ01_LOCUS79019</name>
</gene>
<protein>
    <submittedName>
        <fullName evidence="1">Uncharacterized protein</fullName>
    </submittedName>
</protein>
<accession>A0A381UD63</accession>
<dbReference type="EMBL" id="UINC01025920">
    <property type="protein sequence ID" value="SVB02419.1"/>
    <property type="molecule type" value="Genomic_DNA"/>
</dbReference>
<feature type="non-terminal residue" evidence="1">
    <location>
        <position position="31"/>
    </location>
</feature>
<organism evidence="1">
    <name type="scientific">marine metagenome</name>
    <dbReference type="NCBI Taxonomy" id="408172"/>
    <lineage>
        <taxon>unclassified sequences</taxon>
        <taxon>metagenomes</taxon>
        <taxon>ecological metagenomes</taxon>
    </lineage>
</organism>
<sequence>MSTVDQIILLHDIDSKLFEINKLLGGLPTQV</sequence>
<proteinExistence type="predicted"/>
<reference evidence="1" key="1">
    <citation type="submission" date="2018-05" db="EMBL/GenBank/DDBJ databases">
        <authorList>
            <person name="Lanie J.A."/>
            <person name="Ng W.-L."/>
            <person name="Kazmierczak K.M."/>
            <person name="Andrzejewski T.M."/>
            <person name="Davidsen T.M."/>
            <person name="Wayne K.J."/>
            <person name="Tettelin H."/>
            <person name="Glass J.I."/>
            <person name="Rusch D."/>
            <person name="Podicherti R."/>
            <person name="Tsui H.-C.T."/>
            <person name="Winkler M.E."/>
        </authorList>
    </citation>
    <scope>NUCLEOTIDE SEQUENCE</scope>
</reference>
<dbReference type="EMBL" id="UINC01006210">
    <property type="protein sequence ID" value="SVA26165.1"/>
    <property type="molecule type" value="Genomic_DNA"/>
</dbReference>
<evidence type="ECO:0000313" key="1">
    <source>
        <dbReference type="EMBL" id="SVA26165.1"/>
    </source>
</evidence>
<dbReference type="AlphaFoldDB" id="A0A381UD63"/>